<reference evidence="2" key="1">
    <citation type="submission" date="2022-11" db="UniProtKB">
        <authorList>
            <consortium name="WormBaseParasite"/>
        </authorList>
    </citation>
    <scope>IDENTIFICATION</scope>
</reference>
<evidence type="ECO:0000313" key="2">
    <source>
        <dbReference type="WBParaSite" id="JU765_v2.g3429.t1"/>
    </source>
</evidence>
<dbReference type="WBParaSite" id="JU765_v2.g3429.t1">
    <property type="protein sequence ID" value="JU765_v2.g3429.t1"/>
    <property type="gene ID" value="JU765_v2.g3429"/>
</dbReference>
<protein>
    <submittedName>
        <fullName evidence="2">Protein kinase domain-containing protein</fullName>
    </submittedName>
</protein>
<proteinExistence type="predicted"/>
<evidence type="ECO:0000313" key="1">
    <source>
        <dbReference type="Proteomes" id="UP000887576"/>
    </source>
</evidence>
<name>A0AC34R4E2_9BILA</name>
<sequence length="590" mass="66462">MIAAMSYIPPTMVTAGIPIAYATSDNKLPCYCKEQCSSCGVPREGDMKIVANHHLKVNEYTDYIVTHFLGRGVFGQVVQAVRLQTSQTFAVKVLKNTPSYYEQGKTELSVLLRLMKYGAQRQPVTNLVEAFEMNGHLCLVFELYKENLYEYLKRNRFTPLSVANIRHIGYQLLQALEFLLTCKVIHTDIKPENIMFVNKNANDFEIRLIDFGSAVVTDRPAIECCYLQSRYYRSPEVLVRSEITAASDMFSVGCVLAELYIGYPLMAGNNEYEQLRLIMEMLGPLPNSLIASGKSGTRFFNFYLGNDNQVVAVLKSEEQIDRLSAFKERRKQCHNIRNLQELQHYKRSSHYPENESTLLPPEYERSCFTDLLLRMLCTDPKRRVVPQQAINHTFFKCSTEALELGLLTDSLDCPPHVKANIIAQSRSIALQKQGQQQRQQEQLQQLQQTQMVSQYLPALTTIYQQLSYAPAIYVQNVQVSSQAAAAAAAILAPQPQPIPSQYVTAAFCNPTTLHHFGQAIQQFLSPGSQYGLAPTAFPQIPAQMIPQAAQILPQAVFQAQPQMVFNPAAAAQICYQMQARPPSRSRSPLS</sequence>
<dbReference type="Proteomes" id="UP000887576">
    <property type="component" value="Unplaced"/>
</dbReference>
<organism evidence="1 2">
    <name type="scientific">Panagrolaimus sp. JU765</name>
    <dbReference type="NCBI Taxonomy" id="591449"/>
    <lineage>
        <taxon>Eukaryota</taxon>
        <taxon>Metazoa</taxon>
        <taxon>Ecdysozoa</taxon>
        <taxon>Nematoda</taxon>
        <taxon>Chromadorea</taxon>
        <taxon>Rhabditida</taxon>
        <taxon>Tylenchina</taxon>
        <taxon>Panagrolaimomorpha</taxon>
        <taxon>Panagrolaimoidea</taxon>
        <taxon>Panagrolaimidae</taxon>
        <taxon>Panagrolaimus</taxon>
    </lineage>
</organism>
<accession>A0AC34R4E2</accession>